<keyword evidence="2" id="KW-0472">Membrane</keyword>
<feature type="transmembrane region" description="Helical" evidence="2">
    <location>
        <begin position="150"/>
        <end position="170"/>
    </location>
</feature>
<proteinExistence type="predicted"/>
<feature type="domain" description="TPM" evidence="3">
    <location>
        <begin position="24"/>
        <end position="141"/>
    </location>
</feature>
<keyword evidence="5" id="KW-1185">Reference proteome</keyword>
<gene>
    <name evidence="4" type="ORF">WMN62_02580</name>
</gene>
<protein>
    <submittedName>
        <fullName evidence="4">TPM domain-containing protein</fullName>
    </submittedName>
</protein>
<evidence type="ECO:0000259" key="3">
    <source>
        <dbReference type="Pfam" id="PF04536"/>
    </source>
</evidence>
<comment type="caution">
    <text evidence="4">The sequence shown here is derived from an EMBL/GenBank/DDBJ whole genome shotgun (WGS) entry which is preliminary data.</text>
</comment>
<name>A0ABU8YA33_9MICO</name>
<dbReference type="EMBL" id="JBBLYY010000018">
    <property type="protein sequence ID" value="MEK0170345.1"/>
    <property type="molecule type" value="Genomic_DNA"/>
</dbReference>
<sequence length="560" mass="58909">MLIVLAPAATAQATAPVDLGGAYVLDEADALSSSQQAQVEQAVQDLYAETQTQLYVVFVPTFTDPTDHTAWGSAVMDRNQIDTDGILLSVAVDERNYDVQQTNETAISESDVQSAVNDALLPELKQGDWSGAAVAFANGLTDTQAPPDLTWLWVLLLVIVVGLVVVVIVIRTRNKRRTAAATKAQQESLADLERTAGGALVTIDDELRTAEQEVGFATAQFGPDAAKPFADAVAAAQQAVRKAFTFRQQLDDEIPDSPQQRADWANQIIAICQQAHASIEEQTEAFDQLRSLEDGVEDAAVALAQAVAAAPASVGAAAAALDRVRSRYTGRTLATVSDNVDQAHQVLAYATERSNAATAAIAAGDKGEAVVAVRDAQHALAQVQQLTNSAIAAEGSFAEATARAEAMRIDIEGDVAAARTFTVGGPDLAAAVTRAQTVLRQGLDPKDPVAAVDALTKANTEIDQAIAAARGAEEQQRRASRALDDALRDARNRISQAREYISLHRGGIGPTARTRLSEAERALDDAVQLATTDPGQALQAARAAEQYAAAAMDAANGDMG</sequence>
<feature type="coiled-coil region" evidence="1">
    <location>
        <begin position="455"/>
        <end position="489"/>
    </location>
</feature>
<evidence type="ECO:0000256" key="1">
    <source>
        <dbReference type="SAM" id="Coils"/>
    </source>
</evidence>
<keyword evidence="2" id="KW-0812">Transmembrane</keyword>
<evidence type="ECO:0000256" key="2">
    <source>
        <dbReference type="SAM" id="Phobius"/>
    </source>
</evidence>
<evidence type="ECO:0000313" key="4">
    <source>
        <dbReference type="EMBL" id="MEK0170345.1"/>
    </source>
</evidence>
<organism evidence="4 5">
    <name type="scientific">Curtobacterium citreum</name>
    <dbReference type="NCBI Taxonomy" id="2036"/>
    <lineage>
        <taxon>Bacteria</taxon>
        <taxon>Bacillati</taxon>
        <taxon>Actinomycetota</taxon>
        <taxon>Actinomycetes</taxon>
        <taxon>Micrococcales</taxon>
        <taxon>Microbacteriaceae</taxon>
        <taxon>Curtobacterium</taxon>
    </lineage>
</organism>
<dbReference type="Pfam" id="PF04536">
    <property type="entry name" value="TPM_phosphatase"/>
    <property type="match status" value="1"/>
</dbReference>
<dbReference type="InterPro" id="IPR007621">
    <property type="entry name" value="TPM_dom"/>
</dbReference>
<keyword evidence="1" id="KW-0175">Coiled coil</keyword>
<evidence type="ECO:0000313" key="5">
    <source>
        <dbReference type="Proteomes" id="UP001370299"/>
    </source>
</evidence>
<keyword evidence="2" id="KW-1133">Transmembrane helix</keyword>
<feature type="non-terminal residue" evidence="4">
    <location>
        <position position="560"/>
    </location>
</feature>
<accession>A0ABU8YA33</accession>
<dbReference type="Gene3D" id="3.10.310.50">
    <property type="match status" value="1"/>
</dbReference>
<reference evidence="4 5" key="1">
    <citation type="submission" date="2024-03" db="EMBL/GenBank/DDBJ databases">
        <title>Whole genomes of four grape xylem sap localized bacterial endophytes.</title>
        <authorList>
            <person name="Kumar G."/>
            <person name="Savka M.A."/>
        </authorList>
    </citation>
    <scope>NUCLEOTIDE SEQUENCE [LARGE SCALE GENOMIC DNA]</scope>
    <source>
        <strain evidence="4 5">RIT_GXS8</strain>
    </source>
</reference>
<dbReference type="Proteomes" id="UP001370299">
    <property type="component" value="Unassembled WGS sequence"/>
</dbReference>